<dbReference type="RefSeq" id="WP_084913312.1">
    <property type="nucleotide sequence ID" value="NZ_MRWE01000057.1"/>
</dbReference>
<evidence type="ECO:0000313" key="3">
    <source>
        <dbReference type="Proteomes" id="UP000192536"/>
    </source>
</evidence>
<proteinExistence type="predicted"/>
<dbReference type="EMBL" id="MRWE01000057">
    <property type="protein sequence ID" value="ORJ23393.1"/>
    <property type="molecule type" value="Genomic_DNA"/>
</dbReference>
<comment type="caution">
    <text evidence="2">The sequence shown here is derived from an EMBL/GenBank/DDBJ whole genome shotgun (WGS) entry which is preliminary data.</text>
</comment>
<dbReference type="Pfam" id="PF20178">
    <property type="entry name" value="ToxA_N"/>
    <property type="match status" value="1"/>
</dbReference>
<sequence length="956" mass="107093">MLIEELTSTKGHDLLVNHSNDKSPSGKLLFKEIGNNQKKITSVSDWTSYCRNKYKFQEMVQGSNFLPGRGLLPREPNLFPVLTGAALTIQAAAQLLTYDINIRAAPLNASPHDALGGPVVQSPRNSAARYAQNIITHIDGAFSSLVNGMLPWDQSDALPVPLSMILSTQPKLTNTFMVPEPINITMTEDQGVEINNTTEPSGLVEDRRKYIEAVFQIKNEYPELTSLASAYLRKAIREKYALEIDPDTTYFNRFNYGSTSSKTFTGWEHTTRPVESKSLTERLLENFGAEDQINSDALSANSGIYTEGARAEQFGKNNEVRLLPKDFLDLVIESNFSYKFLQQLKNFWRKNRISFRTVSKGLFITLLGQNSGLLSEASLKLVTRTVLGDIASLPDMSIKELEREVRNQYAGSISTFDIYGYPATDIYLIHGNGGKIVLYQASGTQSFVEFESTKELIDWVLVQARDPIKCEELANHFSLYDRQEGHYYPGVDSTLQAMAKGKLDTKYLNYHQKVFKGDLFTEMMHKSESRTLSDAHILTTTNGEVFKEKVLMNLRAAANMAGVVTVVLPAIGSLSLLGIGIIQTGLGINDSIYGDTERRRKLGLSNVIDGGVNTLFGLMGANIKTPAEEFSAADNEIDELPTYEADEIYKPGPSQADDTLQRGTFINRLFKETVVRQRGLNAIKADNLSRGWMTTVTFNNMEEALQIAEVAIDTPQGREIAARYLGYDDINKLAEADIQEIKMNIQALKVTHKFLVKTDKSIKTVSIFGPRGGIVNAYYNEQKNVIAFTDRFFSLPRLSRLRVLLHECMHASVKEGGKSVPDYFYLRNWNVPEEITAQRNEQLQISRGNIGIDYFIGKDGHMLREDFMKKMGTKSMIVAGIRFHENGALKRSLLLKNPDTQAIMIMELASLIPETTNIDDSMRLPWEHNNSPDETHLWQHSDNHPGVKEFLANNGA</sequence>
<keyword evidence="3" id="KW-1185">Reference proteome</keyword>
<dbReference type="Proteomes" id="UP000192536">
    <property type="component" value="Unassembled WGS sequence"/>
</dbReference>
<reference evidence="2 3" key="1">
    <citation type="journal article" date="2017" name="Int. J. Syst. Evol. Microbiol.">
        <title>Rouxiella badensis sp. nov. and Rouxiella silvae sp. nov. isolated from peat bog soil in Germany and emendation of the genus description.</title>
        <authorList>
            <person name="Le Fleche-Mateos A."/>
            <person name="Kugler J.H."/>
            <person name="Hansen S.H."/>
            <person name="Syldatk C."/>
            <person name="Hausmann R."/>
            <person name="Lomprez F."/>
            <person name="Vandenbogaert M."/>
            <person name="Manuguerra J.C."/>
            <person name="Grimont P.A."/>
        </authorList>
    </citation>
    <scope>NUCLEOTIDE SEQUENCE [LARGE SCALE GENOMIC DNA]</scope>
    <source>
        <strain evidence="2 3">DSM 100043</strain>
    </source>
</reference>
<dbReference type="InterPro" id="IPR046673">
    <property type="entry name" value="ToxA_N"/>
</dbReference>
<gene>
    <name evidence="2" type="ORF">BS640_21655</name>
</gene>
<dbReference type="AlphaFoldDB" id="A0A1X0W9H9"/>
<organism evidence="2 3">
    <name type="scientific">Rouxiella badensis</name>
    <dbReference type="NCBI Taxonomy" id="1646377"/>
    <lineage>
        <taxon>Bacteria</taxon>
        <taxon>Pseudomonadati</taxon>
        <taxon>Pseudomonadota</taxon>
        <taxon>Gammaproteobacteria</taxon>
        <taxon>Enterobacterales</taxon>
        <taxon>Yersiniaceae</taxon>
        <taxon>Rouxiella</taxon>
    </lineage>
</organism>
<feature type="domain" description="Dermonecrotic toxin N-terminal" evidence="1">
    <location>
        <begin position="219"/>
        <end position="480"/>
    </location>
</feature>
<name>A0A1X0W9H9_9GAMM</name>
<accession>A0A1X0W9H9</accession>
<protein>
    <recommendedName>
        <fullName evidence="1">Dermonecrotic toxin N-terminal domain-containing protein</fullName>
    </recommendedName>
</protein>
<evidence type="ECO:0000313" key="2">
    <source>
        <dbReference type="EMBL" id="ORJ23393.1"/>
    </source>
</evidence>
<evidence type="ECO:0000259" key="1">
    <source>
        <dbReference type="Pfam" id="PF20178"/>
    </source>
</evidence>